<dbReference type="EMBL" id="CAJOBH010113499">
    <property type="protein sequence ID" value="CAF4673809.1"/>
    <property type="molecule type" value="Genomic_DNA"/>
</dbReference>
<name>A0A8S3FX71_9BILA</name>
<proteinExistence type="predicted"/>
<dbReference type="PANTHER" id="PTHR48050">
    <property type="entry name" value="STEROL 3-BETA-GLUCOSYLTRANSFERASE"/>
    <property type="match status" value="1"/>
</dbReference>
<gene>
    <name evidence="1" type="ORF">BYL167_LOCUS43076</name>
    <name evidence="2" type="ORF">SMN809_LOCUS63519</name>
</gene>
<dbReference type="SUPFAM" id="SSF53756">
    <property type="entry name" value="UDP-Glycosyltransferase/glycogen phosphorylase"/>
    <property type="match status" value="1"/>
</dbReference>
<dbReference type="Proteomes" id="UP000676336">
    <property type="component" value="Unassembled WGS sequence"/>
</dbReference>
<evidence type="ECO:0000313" key="3">
    <source>
        <dbReference type="Proteomes" id="UP000676336"/>
    </source>
</evidence>
<reference evidence="2" key="1">
    <citation type="submission" date="2021-02" db="EMBL/GenBank/DDBJ databases">
        <authorList>
            <person name="Nowell W R."/>
        </authorList>
    </citation>
    <scope>NUCLEOTIDE SEQUENCE</scope>
</reference>
<comment type="caution">
    <text evidence="2">The sequence shown here is derived from an EMBL/GenBank/DDBJ whole genome shotgun (WGS) entry which is preliminary data.</text>
</comment>
<dbReference type="PANTHER" id="PTHR48050:SF13">
    <property type="entry name" value="STEROL 3-BETA-GLUCOSYLTRANSFERASE UGT80A2"/>
    <property type="match status" value="1"/>
</dbReference>
<dbReference type="AlphaFoldDB" id="A0A8S3FX71"/>
<protein>
    <submittedName>
        <fullName evidence="2">Uncharacterized protein</fullName>
    </submittedName>
</protein>
<dbReference type="EMBL" id="CAJOBI010275661">
    <property type="protein sequence ID" value="CAF5143597.1"/>
    <property type="molecule type" value="Genomic_DNA"/>
</dbReference>
<organism evidence="2 3">
    <name type="scientific">Rotaria magnacalcarata</name>
    <dbReference type="NCBI Taxonomy" id="392030"/>
    <lineage>
        <taxon>Eukaryota</taxon>
        <taxon>Metazoa</taxon>
        <taxon>Spiralia</taxon>
        <taxon>Gnathifera</taxon>
        <taxon>Rotifera</taxon>
        <taxon>Eurotatoria</taxon>
        <taxon>Bdelloidea</taxon>
        <taxon>Philodinida</taxon>
        <taxon>Philodinidae</taxon>
        <taxon>Rotaria</taxon>
    </lineage>
</organism>
<sequence length="234" mass="26315">MPIKRIRDNIAIPRINIVILIVGTRERKIFNLGQVLLAADLFPFADDPADLMSFMVKNSGIIPSVSSITTDDPTKYRHILTEIIASTWRACTVEDVETGEPFTAETVIANSPSFGYIHCAQKLQILLQIMFTMPWSATSVFAHPLFHLDYSKTSVEKINFYLTLLLKCLLALHTRQATFIMVNEHVPFTYCWSPSLVPKPIDWPPYINVSGFFFLNHDATADKKRPVDLTGAAG</sequence>
<dbReference type="Proteomes" id="UP000681967">
    <property type="component" value="Unassembled WGS sequence"/>
</dbReference>
<dbReference type="InterPro" id="IPR050426">
    <property type="entry name" value="Glycosyltransferase_28"/>
</dbReference>
<accession>A0A8S3FX71</accession>
<dbReference type="Gene3D" id="3.40.50.2000">
    <property type="entry name" value="Glycogen Phosphorylase B"/>
    <property type="match status" value="1"/>
</dbReference>
<evidence type="ECO:0000313" key="1">
    <source>
        <dbReference type="EMBL" id="CAF4673809.1"/>
    </source>
</evidence>
<evidence type="ECO:0000313" key="2">
    <source>
        <dbReference type="EMBL" id="CAF5143597.1"/>
    </source>
</evidence>